<dbReference type="SUPFAM" id="SSF49265">
    <property type="entry name" value="Fibronectin type III"/>
    <property type="match status" value="1"/>
</dbReference>
<dbReference type="InterPro" id="IPR013783">
    <property type="entry name" value="Ig-like_fold"/>
</dbReference>
<dbReference type="GO" id="GO:0005576">
    <property type="term" value="C:extracellular region"/>
    <property type="evidence" value="ECO:0007669"/>
    <property type="project" value="UniProtKB-SubCell"/>
</dbReference>
<evidence type="ECO:0000259" key="6">
    <source>
        <dbReference type="PROSITE" id="PS50853"/>
    </source>
</evidence>
<dbReference type="InterPro" id="IPR012334">
    <property type="entry name" value="Pectin_lyas_fold"/>
</dbReference>
<dbReference type="InterPro" id="IPR003961">
    <property type="entry name" value="FN3_dom"/>
</dbReference>
<evidence type="ECO:0000256" key="1">
    <source>
        <dbReference type="ARBA" id="ARBA00004613"/>
    </source>
</evidence>
<dbReference type="EMBL" id="NMQW01000032">
    <property type="protein sequence ID" value="OXM84423.1"/>
    <property type="molecule type" value="Genomic_DNA"/>
</dbReference>
<evidence type="ECO:0000259" key="7">
    <source>
        <dbReference type="PROSITE" id="PS51272"/>
    </source>
</evidence>
<comment type="subcellular location">
    <subcellularLocation>
        <location evidence="1">Secreted</location>
    </subcellularLocation>
</comment>
<evidence type="ECO:0000256" key="2">
    <source>
        <dbReference type="ARBA" id="ARBA00022525"/>
    </source>
</evidence>
<gene>
    <name evidence="8" type="ORF">CF651_20625</name>
</gene>
<organism evidence="8 9">
    <name type="scientific">Paenibacillus rigui</name>
    <dbReference type="NCBI Taxonomy" id="554312"/>
    <lineage>
        <taxon>Bacteria</taxon>
        <taxon>Bacillati</taxon>
        <taxon>Bacillota</taxon>
        <taxon>Bacilli</taxon>
        <taxon>Bacillales</taxon>
        <taxon>Paenibacillaceae</taxon>
        <taxon>Paenibacillus</taxon>
    </lineage>
</organism>
<feature type="region of interest" description="Disordered" evidence="4">
    <location>
        <begin position="1121"/>
        <end position="1155"/>
    </location>
</feature>
<accession>A0A229UM18</accession>
<dbReference type="PANTHER" id="PTHR43308">
    <property type="entry name" value="OUTER MEMBRANE PROTEIN ALPHA-RELATED"/>
    <property type="match status" value="1"/>
</dbReference>
<keyword evidence="9" id="KW-1185">Reference proteome</keyword>
<dbReference type="InterPro" id="IPR039448">
    <property type="entry name" value="Beta_helix"/>
</dbReference>
<name>A0A229UM18_9BACL</name>
<dbReference type="PROSITE" id="PS50853">
    <property type="entry name" value="FN3"/>
    <property type="match status" value="1"/>
</dbReference>
<evidence type="ECO:0000313" key="8">
    <source>
        <dbReference type="EMBL" id="OXM84423.1"/>
    </source>
</evidence>
<keyword evidence="2" id="KW-0964">Secreted</keyword>
<dbReference type="NCBIfam" id="NF033679">
    <property type="entry name" value="DNRLRE_dom"/>
    <property type="match status" value="1"/>
</dbReference>
<dbReference type="Pfam" id="PF00395">
    <property type="entry name" value="SLH"/>
    <property type="match status" value="3"/>
</dbReference>
<dbReference type="PANTHER" id="PTHR43308:SF5">
    <property type="entry name" value="S-LAYER PROTEIN _ PEPTIDOGLYCAN ENDO-BETA-N-ACETYLGLUCOSAMINIDASE"/>
    <property type="match status" value="1"/>
</dbReference>
<dbReference type="InterPro" id="IPR008979">
    <property type="entry name" value="Galactose-bd-like_sf"/>
</dbReference>
<feature type="domain" description="SLH" evidence="7">
    <location>
        <begin position="1424"/>
        <end position="1487"/>
    </location>
</feature>
<feature type="compositionally biased region" description="Basic and acidic residues" evidence="4">
    <location>
        <begin position="1146"/>
        <end position="1155"/>
    </location>
</feature>
<feature type="domain" description="F5/8 type C" evidence="5">
    <location>
        <begin position="298"/>
        <end position="421"/>
    </location>
</feature>
<dbReference type="Gene3D" id="2.160.20.10">
    <property type="entry name" value="Single-stranded right-handed beta-helix, Pectin lyase-like"/>
    <property type="match status" value="1"/>
</dbReference>
<dbReference type="PROSITE" id="PS50022">
    <property type="entry name" value="FA58C_3"/>
    <property type="match status" value="1"/>
</dbReference>
<feature type="domain" description="SLH" evidence="7">
    <location>
        <begin position="1361"/>
        <end position="1423"/>
    </location>
</feature>
<feature type="domain" description="Fibronectin type-III" evidence="6">
    <location>
        <begin position="225"/>
        <end position="312"/>
    </location>
</feature>
<dbReference type="SUPFAM" id="SSF51126">
    <property type="entry name" value="Pectin lyase-like"/>
    <property type="match status" value="1"/>
</dbReference>
<protein>
    <submittedName>
        <fullName evidence="8">Uncharacterized protein</fullName>
    </submittedName>
</protein>
<sequence length="1552" mass="165168">MFDQWLRKRISAVLGFVLMIQLVLLPMPGLAVENIIGSPQPTDDAAIDSSNAGTNYNTATGSSQGLYSVSSGSTNKKYVYFKFDVSAFSDPNYHYLFTVAGKKGSSNTNVELSLYGIEDTAWSESTVTWNNAPVNTLSGEPLGKFTITTDKGSSPEVYTVDVTAYVRSHLAQGKVAFLLGDAASTGISVNIYSKEANGSTNPRPKLIVKEIIDTSSDTIPPAWANGSQISVSNLGTNFIHLKWPGASDNTGVTQYRISQNNTVVQTVYGSTYAYQATGLSPATDYTFKVEALDEAGNVSPDPLMISRTTLSQPIAPIPVVGVVASSSDGNVEINTIDNNLYTRWSASGDGQWIMYDLDETKRIGYVGIAFYKGDLRSTNLDIQTSNDASNWTTKFSGSSSGTSVNMQAFDIEDTDARYVRIVGHGNSDGSAFTSLTDVHVYPPFANGDTPVALIPNVVPGPPAGTVPFTQPGMKNADGTEHPLHLPNATTGRTLNVLDYGADPADNGTDDRPAIQAAIQAAAEGDEVFIPNGVYNLSSSPDGIMNLSLKTKVNLRGESETGTILKTSLNKVKNSTLFKSASQHDLVISHMTLTSTWAGGYSTDHKVNNPDGGGPDSQIIIANYGDDPSYNITIDHVTVEKYSRMGIRADNSHDVIVRNSTFRNATDVGPGGAGYGVAFQGMAKVDRLGFANDTRWNLVEDSSFEGPYLRHGALIQFVAHNNVIRNNKMNQTKLDAIDLHGELEYFNEVYGNLVTNVVTGGGVGLGNTGGTAPSNHSKSGPKNYIHDNTIRNAREGVSVSMGTPDTIIENNIIENTIAVDGATGINVLNGPGTIIKNNIIRGNTASGYWPILLEHDNGDQNANYIGQGDPQDVQIIHNTITGNANGIQLQAGIGIIVKGNILNNTGINYLKAPGVTAAEDMSDLIALETNAGALSPVFDPSVTAYLARVPYAVSSISVTPTAADSQAALTVNDTASVSGATYSGIPLNVGANLIQVKVTAQNQITKTYTLTVTREQQPVTPVEPSSNAQLNGLETSAGPLNPAFSPSVTEYEVNVPYAVSSVSVTPTASDSHAALTVNGAASVSGAVYSGIPLNVGANVVQVKVTAQNQMTKTYTIRIIRTGRDSHKSTRGGSSGVNGNASVPPVDEAAKSENEKPIPEVQSINGQKVAVVTLSGRQMRAAISEALQGTMTIAVEPGSAEQAAKVVFEPDALQTFNQQPRGSTLRIGTPFGGYQITPEQLALESWAAVLHANKEEIKLEVMVKPEETTARKMQAEGYKPIKAVSFTVNAANANGTVTGVREFTRYTPKMIPIDNTVNSSSLAVLRASTDSNGRESFVPVPFKVSNNDVTIYSKMNGTFVLVDHGVTFADVQQHWAKAQIEEMASKWIVQGIEADKFYPDEPVTRSEFAALLTRALGLGGSADAQAVQSFKDVPGDAWYSGSIREAVAQGIVSGYDDNSFRPDQTVTRQEIAVMAVRALQYAGSKEQAVKNGITPFKDQSNLAHWSKDAVEQLIKLQLMDGMEDGNFGPEAKATRAQSAVLISRLLAQLSFTNE</sequence>
<dbReference type="RefSeq" id="WP_094016765.1">
    <property type="nucleotide sequence ID" value="NZ_NMQW01000032.1"/>
</dbReference>
<dbReference type="InterPro" id="IPR000421">
    <property type="entry name" value="FA58C"/>
</dbReference>
<evidence type="ECO:0000259" key="5">
    <source>
        <dbReference type="PROSITE" id="PS50022"/>
    </source>
</evidence>
<comment type="caution">
    <text evidence="8">The sequence shown here is derived from an EMBL/GenBank/DDBJ whole genome shotgun (WGS) entry which is preliminary data.</text>
</comment>
<dbReference type="Pfam" id="PF24517">
    <property type="entry name" value="CBM96"/>
    <property type="match status" value="1"/>
</dbReference>
<dbReference type="InterPro" id="IPR055372">
    <property type="entry name" value="CBM96"/>
</dbReference>
<dbReference type="SMART" id="SM00710">
    <property type="entry name" value="PbH1"/>
    <property type="match status" value="7"/>
</dbReference>
<evidence type="ECO:0000313" key="9">
    <source>
        <dbReference type="Proteomes" id="UP000215509"/>
    </source>
</evidence>
<dbReference type="InterPro" id="IPR011050">
    <property type="entry name" value="Pectin_lyase_fold/virulence"/>
</dbReference>
<dbReference type="OrthoDB" id="179999at2"/>
<proteinExistence type="predicted"/>
<feature type="domain" description="SLH" evidence="7">
    <location>
        <begin position="1491"/>
        <end position="1552"/>
    </location>
</feature>
<dbReference type="Pfam" id="PF13229">
    <property type="entry name" value="Beta_helix"/>
    <property type="match status" value="1"/>
</dbReference>
<dbReference type="PROSITE" id="PS51272">
    <property type="entry name" value="SLH"/>
    <property type="match status" value="3"/>
</dbReference>
<dbReference type="InterPro" id="IPR036116">
    <property type="entry name" value="FN3_sf"/>
</dbReference>
<reference evidence="8 9" key="1">
    <citation type="submission" date="2017-07" db="EMBL/GenBank/DDBJ databases">
        <title>Genome sequencing and assembly of Paenibacillus rigui.</title>
        <authorList>
            <person name="Mayilraj S."/>
        </authorList>
    </citation>
    <scope>NUCLEOTIDE SEQUENCE [LARGE SCALE GENOMIC DNA]</scope>
    <source>
        <strain evidence="8 9">JCM 16352</strain>
    </source>
</reference>
<dbReference type="Gene3D" id="2.60.40.10">
    <property type="entry name" value="Immunoglobulins"/>
    <property type="match status" value="1"/>
</dbReference>
<dbReference type="InterPro" id="IPR025883">
    <property type="entry name" value="Cadherin-like_domain"/>
</dbReference>
<dbReference type="Proteomes" id="UP000215509">
    <property type="component" value="Unassembled WGS sequence"/>
</dbReference>
<dbReference type="CDD" id="cd00063">
    <property type="entry name" value="FN3"/>
    <property type="match status" value="1"/>
</dbReference>
<dbReference type="Pfam" id="PF12733">
    <property type="entry name" value="Cadherin-like"/>
    <property type="match status" value="2"/>
</dbReference>
<dbReference type="Pfam" id="PF00041">
    <property type="entry name" value="fn3"/>
    <property type="match status" value="1"/>
</dbReference>
<dbReference type="SMART" id="SM00060">
    <property type="entry name" value="FN3"/>
    <property type="match status" value="1"/>
</dbReference>
<evidence type="ECO:0000256" key="4">
    <source>
        <dbReference type="SAM" id="MobiDB-lite"/>
    </source>
</evidence>
<dbReference type="InterPro" id="IPR006626">
    <property type="entry name" value="PbH1"/>
</dbReference>
<dbReference type="Gene3D" id="2.60.120.260">
    <property type="entry name" value="Galactose-binding domain-like"/>
    <property type="match status" value="1"/>
</dbReference>
<dbReference type="SUPFAM" id="SSF49785">
    <property type="entry name" value="Galactose-binding domain-like"/>
    <property type="match status" value="1"/>
</dbReference>
<evidence type="ECO:0000256" key="3">
    <source>
        <dbReference type="ARBA" id="ARBA00022729"/>
    </source>
</evidence>
<keyword evidence="3" id="KW-0732">Signal</keyword>
<dbReference type="Pfam" id="PF00754">
    <property type="entry name" value="F5_F8_type_C"/>
    <property type="match status" value="1"/>
</dbReference>
<dbReference type="InterPro" id="IPR001119">
    <property type="entry name" value="SLH_dom"/>
</dbReference>
<dbReference type="InterPro" id="IPR051465">
    <property type="entry name" value="Cell_Envelope_Struct_Comp"/>
</dbReference>